<dbReference type="SUPFAM" id="SSF50494">
    <property type="entry name" value="Trypsin-like serine proteases"/>
    <property type="match status" value="1"/>
</dbReference>
<dbReference type="GO" id="GO:0007586">
    <property type="term" value="P:digestion"/>
    <property type="evidence" value="ECO:0007669"/>
    <property type="project" value="UniProtKB-KW"/>
</dbReference>
<comment type="catalytic activity">
    <reaction evidence="9">
        <text>Preferential cleavage: Arg-|-Xaa, Lys-|-Xaa.</text>
        <dbReference type="EC" id="3.4.21.4"/>
    </reaction>
</comment>
<dbReference type="PANTHER" id="PTHR24276:SF97">
    <property type="entry name" value="GH13245P2-RELATED"/>
    <property type="match status" value="1"/>
</dbReference>
<evidence type="ECO:0000256" key="8">
    <source>
        <dbReference type="ARBA" id="ARBA00023157"/>
    </source>
</evidence>
<evidence type="ECO:0000256" key="11">
    <source>
        <dbReference type="RuleBase" id="RU363034"/>
    </source>
</evidence>
<dbReference type="GeneID" id="105365151"/>
<keyword evidence="3" id="KW-0732">Signal</keyword>
<evidence type="ECO:0000256" key="4">
    <source>
        <dbReference type="ARBA" id="ARBA00022757"/>
    </source>
</evidence>
<dbReference type="SMART" id="SM00020">
    <property type="entry name" value="Tryp_SPc"/>
    <property type="match status" value="1"/>
</dbReference>
<dbReference type="InterPro" id="IPR001254">
    <property type="entry name" value="Trypsin_dom"/>
</dbReference>
<evidence type="ECO:0000256" key="1">
    <source>
        <dbReference type="ARBA" id="ARBA00007664"/>
    </source>
</evidence>
<gene>
    <name evidence="14" type="primary">LOC105365151</name>
</gene>
<keyword evidence="2 11" id="KW-0645">Protease</keyword>
<protein>
    <recommendedName>
        <fullName evidence="10">trypsin</fullName>
        <ecNumber evidence="10">3.4.21.4</ecNumber>
    </recommendedName>
</protein>
<dbReference type="InterPro" id="IPR009003">
    <property type="entry name" value="Peptidase_S1_PA"/>
</dbReference>
<organism evidence="13 14">
    <name type="scientific">Ceratosolen solmsi marchali</name>
    <dbReference type="NCBI Taxonomy" id="326594"/>
    <lineage>
        <taxon>Eukaryota</taxon>
        <taxon>Metazoa</taxon>
        <taxon>Ecdysozoa</taxon>
        <taxon>Arthropoda</taxon>
        <taxon>Hexapoda</taxon>
        <taxon>Insecta</taxon>
        <taxon>Pterygota</taxon>
        <taxon>Neoptera</taxon>
        <taxon>Endopterygota</taxon>
        <taxon>Hymenoptera</taxon>
        <taxon>Apocrita</taxon>
        <taxon>Proctotrupomorpha</taxon>
        <taxon>Chalcidoidea</taxon>
        <taxon>Agaonidae</taxon>
        <taxon>Agaoninae</taxon>
        <taxon>Ceratosolen</taxon>
    </lineage>
</organism>
<name>A0AAJ6YNV3_9HYME</name>
<dbReference type="GO" id="GO:0006508">
    <property type="term" value="P:proteolysis"/>
    <property type="evidence" value="ECO:0007669"/>
    <property type="project" value="UniProtKB-KW"/>
</dbReference>
<dbReference type="Pfam" id="PF00089">
    <property type="entry name" value="Trypsin"/>
    <property type="match status" value="1"/>
</dbReference>
<evidence type="ECO:0000256" key="6">
    <source>
        <dbReference type="ARBA" id="ARBA00022825"/>
    </source>
</evidence>
<evidence type="ECO:0000259" key="12">
    <source>
        <dbReference type="PROSITE" id="PS50240"/>
    </source>
</evidence>
<dbReference type="KEGG" id="csol:105365151"/>
<evidence type="ECO:0000256" key="2">
    <source>
        <dbReference type="ARBA" id="ARBA00022670"/>
    </source>
</evidence>
<dbReference type="Proteomes" id="UP000695007">
    <property type="component" value="Unplaced"/>
</dbReference>
<proteinExistence type="inferred from homology"/>
<dbReference type="Gene3D" id="2.40.10.10">
    <property type="entry name" value="Trypsin-like serine proteases"/>
    <property type="match status" value="1"/>
</dbReference>
<dbReference type="InterPro" id="IPR043504">
    <property type="entry name" value="Peptidase_S1_PA_chymotrypsin"/>
</dbReference>
<evidence type="ECO:0000256" key="5">
    <source>
        <dbReference type="ARBA" id="ARBA00022801"/>
    </source>
</evidence>
<dbReference type="InterPro" id="IPR033116">
    <property type="entry name" value="TRYPSIN_SER"/>
</dbReference>
<dbReference type="PROSITE" id="PS50240">
    <property type="entry name" value="TRYPSIN_DOM"/>
    <property type="match status" value="1"/>
</dbReference>
<keyword evidence="8" id="KW-1015">Disulfide bond</keyword>
<dbReference type="InterPro" id="IPR001314">
    <property type="entry name" value="Peptidase_S1A"/>
</dbReference>
<keyword evidence="5 11" id="KW-0378">Hydrolase</keyword>
<dbReference type="PROSITE" id="PS00134">
    <property type="entry name" value="TRYPSIN_HIS"/>
    <property type="match status" value="1"/>
</dbReference>
<evidence type="ECO:0000313" key="14">
    <source>
        <dbReference type="RefSeq" id="XP_011501547.1"/>
    </source>
</evidence>
<comment type="similarity">
    <text evidence="1">Belongs to the peptidase S1 family.</text>
</comment>
<dbReference type="FunFam" id="2.40.10.10:FF:000077">
    <property type="entry name" value="Predicted protein"/>
    <property type="match status" value="1"/>
</dbReference>
<dbReference type="PRINTS" id="PR00722">
    <property type="entry name" value="CHYMOTRYPSIN"/>
</dbReference>
<sequence>MEIPGGILSLREPIIGQRIVGGTETDIRHHPYQVTLQYSGMHNCGGSIISKKWIVTAAHCISISGYTYTVGAGSNHRFNGKLYNVSRLVPHPNYVLFGNDYDIALIKIAEKFKYSPNIKPIKLPKRELKHGETVNVTGWGLITEGGSDTDILMKVTLPIVNRKLCKSAYKHINLITNRMICAGRLGSGGKDSCQGDSGGPLSANDTLYGIVSWGYGCARPNYPGVYTNVAYFRRWIANITGI</sequence>
<evidence type="ECO:0000256" key="3">
    <source>
        <dbReference type="ARBA" id="ARBA00022729"/>
    </source>
</evidence>
<dbReference type="AlphaFoldDB" id="A0AAJ6YNV3"/>
<dbReference type="InterPro" id="IPR050430">
    <property type="entry name" value="Peptidase_S1"/>
</dbReference>
<keyword evidence="6 11" id="KW-0720">Serine protease</keyword>
<dbReference type="InterPro" id="IPR018114">
    <property type="entry name" value="TRYPSIN_HIS"/>
</dbReference>
<evidence type="ECO:0000313" key="13">
    <source>
        <dbReference type="Proteomes" id="UP000695007"/>
    </source>
</evidence>
<dbReference type="PROSITE" id="PS00135">
    <property type="entry name" value="TRYPSIN_SER"/>
    <property type="match status" value="1"/>
</dbReference>
<reference evidence="14" key="1">
    <citation type="submission" date="2025-08" db="UniProtKB">
        <authorList>
            <consortium name="RefSeq"/>
        </authorList>
    </citation>
    <scope>IDENTIFICATION</scope>
</reference>
<evidence type="ECO:0000256" key="7">
    <source>
        <dbReference type="ARBA" id="ARBA00023145"/>
    </source>
</evidence>
<dbReference type="CDD" id="cd00190">
    <property type="entry name" value="Tryp_SPc"/>
    <property type="match status" value="1"/>
</dbReference>
<keyword evidence="7" id="KW-0865">Zymogen</keyword>
<dbReference type="RefSeq" id="XP_011501547.1">
    <property type="nucleotide sequence ID" value="XM_011503245.1"/>
</dbReference>
<dbReference type="GO" id="GO:0004252">
    <property type="term" value="F:serine-type endopeptidase activity"/>
    <property type="evidence" value="ECO:0007669"/>
    <property type="project" value="UniProtKB-EC"/>
</dbReference>
<keyword evidence="4" id="KW-0222">Digestion</keyword>
<keyword evidence="13" id="KW-1185">Reference proteome</keyword>
<accession>A0AAJ6YNV3</accession>
<evidence type="ECO:0000256" key="9">
    <source>
        <dbReference type="ARBA" id="ARBA00036320"/>
    </source>
</evidence>
<feature type="domain" description="Peptidase S1" evidence="12">
    <location>
        <begin position="19"/>
        <end position="241"/>
    </location>
</feature>
<evidence type="ECO:0000256" key="10">
    <source>
        <dbReference type="ARBA" id="ARBA00038868"/>
    </source>
</evidence>
<dbReference type="EC" id="3.4.21.4" evidence="10"/>
<dbReference type="PANTHER" id="PTHR24276">
    <property type="entry name" value="POLYSERASE-RELATED"/>
    <property type="match status" value="1"/>
</dbReference>